<feature type="chain" id="PRO_5038646189" evidence="14">
    <location>
        <begin position="20"/>
        <end position="386"/>
    </location>
</feature>
<dbReference type="Pfam" id="PF17964">
    <property type="entry name" value="Big_10"/>
    <property type="match status" value="1"/>
</dbReference>
<keyword evidence="9" id="KW-0449">Lipoprotein</keyword>
<keyword evidence="6 13" id="KW-0573">Peptidoglycan synthesis</keyword>
<reference evidence="16 17" key="1">
    <citation type="submission" date="2019-08" db="EMBL/GenBank/DDBJ databases">
        <authorList>
            <person name="Lei W."/>
        </authorList>
    </citation>
    <scope>NUCLEOTIDE SEQUENCE [LARGE SCALE GENOMIC DNA]</scope>
    <source>
        <strain evidence="16 17">CCUG 58627</strain>
    </source>
</reference>
<feature type="active site" description="Proton donor/acceptor" evidence="13">
    <location>
        <position position="314"/>
    </location>
</feature>
<dbReference type="Gene3D" id="2.40.440.10">
    <property type="entry name" value="L,D-transpeptidase catalytic domain-like"/>
    <property type="match status" value="1"/>
</dbReference>
<dbReference type="GO" id="GO:0018104">
    <property type="term" value="P:peptidoglycan-protein cross-linking"/>
    <property type="evidence" value="ECO:0007669"/>
    <property type="project" value="TreeGrafter"/>
</dbReference>
<keyword evidence="17" id="KW-1185">Reference proteome</keyword>
<dbReference type="Gene3D" id="2.60.40.3780">
    <property type="match status" value="1"/>
</dbReference>
<evidence type="ECO:0000313" key="17">
    <source>
        <dbReference type="Proteomes" id="UP000320791"/>
    </source>
</evidence>
<dbReference type="GO" id="GO:0016746">
    <property type="term" value="F:acyltransferase activity"/>
    <property type="evidence" value="ECO:0007669"/>
    <property type="project" value="UniProtKB-KW"/>
</dbReference>
<evidence type="ECO:0000256" key="14">
    <source>
        <dbReference type="SAM" id="SignalP"/>
    </source>
</evidence>
<dbReference type="InterPro" id="IPR041280">
    <property type="entry name" value="Big_10"/>
</dbReference>
<dbReference type="PROSITE" id="PS51257">
    <property type="entry name" value="PROKAR_LIPOPROTEIN"/>
    <property type="match status" value="1"/>
</dbReference>
<evidence type="ECO:0000256" key="10">
    <source>
        <dbReference type="ARBA" id="ARBA00023315"/>
    </source>
</evidence>
<keyword evidence="10" id="KW-0012">Acyltransferase</keyword>
<dbReference type="OrthoDB" id="5242354at2"/>
<evidence type="ECO:0000256" key="5">
    <source>
        <dbReference type="ARBA" id="ARBA00022960"/>
    </source>
</evidence>
<keyword evidence="4 14" id="KW-0732">Signal</keyword>
<evidence type="ECO:0000256" key="13">
    <source>
        <dbReference type="PROSITE-ProRule" id="PRU01373"/>
    </source>
</evidence>
<evidence type="ECO:0000256" key="8">
    <source>
        <dbReference type="ARBA" id="ARBA00023139"/>
    </source>
</evidence>
<gene>
    <name evidence="16" type="ORF">FRX94_07290</name>
</gene>
<keyword evidence="7" id="KW-0472">Membrane</keyword>
<evidence type="ECO:0000256" key="7">
    <source>
        <dbReference type="ARBA" id="ARBA00023136"/>
    </source>
</evidence>
<dbReference type="AlphaFoldDB" id="A0A5C5UFR7"/>
<accession>A0A5C5UFR7</accession>
<dbReference type="EMBL" id="VOHM01000013">
    <property type="protein sequence ID" value="TWT25064.1"/>
    <property type="molecule type" value="Genomic_DNA"/>
</dbReference>
<evidence type="ECO:0000256" key="12">
    <source>
        <dbReference type="ARBA" id="ARBA00060592"/>
    </source>
</evidence>
<keyword evidence="3" id="KW-0808">Transferase</keyword>
<dbReference type="PANTHER" id="PTHR30582:SF2">
    <property type="entry name" value="L,D-TRANSPEPTIDASE YCIB-RELATED"/>
    <property type="match status" value="1"/>
</dbReference>
<dbReference type="PANTHER" id="PTHR30582">
    <property type="entry name" value="L,D-TRANSPEPTIDASE"/>
    <property type="match status" value="1"/>
</dbReference>
<dbReference type="FunFam" id="2.40.440.10:FF:000005">
    <property type="entry name" value="L,D-transpeptidase 2"/>
    <property type="match status" value="1"/>
</dbReference>
<keyword evidence="11 13" id="KW-0961">Cell wall biogenesis/degradation</keyword>
<dbReference type="InterPro" id="IPR050979">
    <property type="entry name" value="LD-transpeptidase"/>
</dbReference>
<evidence type="ECO:0000256" key="2">
    <source>
        <dbReference type="ARBA" id="ARBA00022475"/>
    </source>
</evidence>
<keyword evidence="8" id="KW-0564">Palmitate</keyword>
<dbReference type="CDD" id="cd13432">
    <property type="entry name" value="LDT_IgD_like_2"/>
    <property type="match status" value="1"/>
</dbReference>
<evidence type="ECO:0000313" key="16">
    <source>
        <dbReference type="EMBL" id="TWT25064.1"/>
    </source>
</evidence>
<dbReference type="GO" id="GO:0008360">
    <property type="term" value="P:regulation of cell shape"/>
    <property type="evidence" value="ECO:0007669"/>
    <property type="project" value="UniProtKB-UniRule"/>
</dbReference>
<evidence type="ECO:0000256" key="1">
    <source>
        <dbReference type="ARBA" id="ARBA00004752"/>
    </source>
</evidence>
<sequence>MGRVGAAILAVTAAAALLAGCTIDNGGTDSSAASTTKAAPEKPEVSVKNGAVDVNPAEPVTIKTKKARLKEVTMTNQEGKVVAAELASDGKSWTTTEELGFYRDYTIDAVTSEGEKVHTTFSTVKPAAEANVALSPIPESVVGIGQTVSFQFGVGIPNRKAVQDAITITTEPKVEGAFYWISDSVLRWRPENFWEPGTQVTVDAKLYGVDLGEGVYGGLDNQSSFTVGDSVIAEVDDATKIMTISRGGEQVNSMPVSMGSAKFPTPNGTYVVGDRNPQMVMDSSTYGLDVNSADGYRTDVQFATQISWSGIYVHAAPWSTWAQGSQNVSHGCINVSTANAQWFQDNVKRGDVVIIKNTIGGELSGYDGLGDWNIPWETWKAGNVDK</sequence>
<evidence type="ECO:0000256" key="3">
    <source>
        <dbReference type="ARBA" id="ARBA00022679"/>
    </source>
</evidence>
<evidence type="ECO:0000256" key="6">
    <source>
        <dbReference type="ARBA" id="ARBA00022984"/>
    </source>
</evidence>
<dbReference type="Pfam" id="PF03734">
    <property type="entry name" value="YkuD"/>
    <property type="match status" value="1"/>
</dbReference>
<feature type="signal peptide" evidence="14">
    <location>
        <begin position="1"/>
        <end position="19"/>
    </location>
</feature>
<dbReference type="UniPathway" id="UPA00219"/>
<dbReference type="GO" id="GO:0071555">
    <property type="term" value="P:cell wall organization"/>
    <property type="evidence" value="ECO:0007669"/>
    <property type="project" value="UniProtKB-UniRule"/>
</dbReference>
<comment type="pathway">
    <text evidence="12">Glycan biosynthesis.</text>
</comment>
<dbReference type="Gene3D" id="2.60.40.3710">
    <property type="match status" value="1"/>
</dbReference>
<dbReference type="GO" id="GO:0071972">
    <property type="term" value="F:peptidoglycan L,D-transpeptidase activity"/>
    <property type="evidence" value="ECO:0007669"/>
    <property type="project" value="TreeGrafter"/>
</dbReference>
<keyword evidence="5 13" id="KW-0133">Cell shape</keyword>
<organism evidence="16 17">
    <name type="scientific">Corynebacterium canis</name>
    <dbReference type="NCBI Taxonomy" id="679663"/>
    <lineage>
        <taxon>Bacteria</taxon>
        <taxon>Bacillati</taxon>
        <taxon>Actinomycetota</taxon>
        <taxon>Actinomycetes</taxon>
        <taxon>Mycobacteriales</taxon>
        <taxon>Corynebacteriaceae</taxon>
        <taxon>Corynebacterium</taxon>
    </lineage>
</organism>
<feature type="active site" description="Nucleophile" evidence="13">
    <location>
        <position position="332"/>
    </location>
</feature>
<comment type="caution">
    <text evidence="16">The sequence shown here is derived from an EMBL/GenBank/DDBJ whole genome shotgun (WGS) entry which is preliminary data.</text>
</comment>
<dbReference type="CDD" id="cd16913">
    <property type="entry name" value="YkuD_like"/>
    <property type="match status" value="1"/>
</dbReference>
<comment type="pathway">
    <text evidence="1 13">Cell wall biogenesis; peptidoglycan biosynthesis.</text>
</comment>
<evidence type="ECO:0000256" key="11">
    <source>
        <dbReference type="ARBA" id="ARBA00023316"/>
    </source>
</evidence>
<dbReference type="InterPro" id="IPR038063">
    <property type="entry name" value="Transpep_catalytic_dom"/>
</dbReference>
<proteinExistence type="predicted"/>
<dbReference type="GO" id="GO:0005576">
    <property type="term" value="C:extracellular region"/>
    <property type="evidence" value="ECO:0007669"/>
    <property type="project" value="TreeGrafter"/>
</dbReference>
<evidence type="ECO:0000256" key="4">
    <source>
        <dbReference type="ARBA" id="ARBA00022729"/>
    </source>
</evidence>
<evidence type="ECO:0000256" key="9">
    <source>
        <dbReference type="ARBA" id="ARBA00023288"/>
    </source>
</evidence>
<name>A0A5C5UFR7_9CORY</name>
<dbReference type="Proteomes" id="UP000320791">
    <property type="component" value="Unassembled WGS sequence"/>
</dbReference>
<feature type="domain" description="L,D-TPase catalytic" evidence="15">
    <location>
        <begin position="231"/>
        <end position="356"/>
    </location>
</feature>
<dbReference type="InterPro" id="IPR005490">
    <property type="entry name" value="LD_TPept_cat_dom"/>
</dbReference>
<evidence type="ECO:0000259" key="15">
    <source>
        <dbReference type="PROSITE" id="PS52029"/>
    </source>
</evidence>
<dbReference type="PROSITE" id="PS52029">
    <property type="entry name" value="LD_TPASE"/>
    <property type="match status" value="1"/>
</dbReference>
<dbReference type="SUPFAM" id="SSF141523">
    <property type="entry name" value="L,D-transpeptidase catalytic domain-like"/>
    <property type="match status" value="1"/>
</dbReference>
<protein>
    <submittedName>
        <fullName evidence="16">L,D-transpeptidase family protein</fullName>
    </submittedName>
</protein>
<keyword evidence="2" id="KW-1003">Cell membrane</keyword>